<sequence length="73" mass="8130">MLIHSQTSDVSWCAVCHVDVTILGDFCLVGPELYVLGGLVLLDSRARVWALFQKLDVKVRIHQSHTCTCGFLN</sequence>
<name>A0A9D4KXG6_DREPO</name>
<accession>A0A9D4KXG6</accession>
<keyword evidence="2" id="KW-1185">Reference proteome</keyword>
<dbReference type="Proteomes" id="UP000828390">
    <property type="component" value="Unassembled WGS sequence"/>
</dbReference>
<protein>
    <submittedName>
        <fullName evidence="1">Uncharacterized protein</fullName>
    </submittedName>
</protein>
<organism evidence="1 2">
    <name type="scientific">Dreissena polymorpha</name>
    <name type="common">Zebra mussel</name>
    <name type="synonym">Mytilus polymorpha</name>
    <dbReference type="NCBI Taxonomy" id="45954"/>
    <lineage>
        <taxon>Eukaryota</taxon>
        <taxon>Metazoa</taxon>
        <taxon>Spiralia</taxon>
        <taxon>Lophotrochozoa</taxon>
        <taxon>Mollusca</taxon>
        <taxon>Bivalvia</taxon>
        <taxon>Autobranchia</taxon>
        <taxon>Heteroconchia</taxon>
        <taxon>Euheterodonta</taxon>
        <taxon>Imparidentia</taxon>
        <taxon>Neoheterodontei</taxon>
        <taxon>Myida</taxon>
        <taxon>Dreissenoidea</taxon>
        <taxon>Dreissenidae</taxon>
        <taxon>Dreissena</taxon>
    </lineage>
</organism>
<dbReference type="AlphaFoldDB" id="A0A9D4KXG6"/>
<gene>
    <name evidence="1" type="ORF">DPMN_089250</name>
</gene>
<reference evidence="1" key="2">
    <citation type="submission" date="2020-11" db="EMBL/GenBank/DDBJ databases">
        <authorList>
            <person name="McCartney M.A."/>
            <person name="Auch B."/>
            <person name="Kono T."/>
            <person name="Mallez S."/>
            <person name="Becker A."/>
            <person name="Gohl D.M."/>
            <person name="Silverstein K.A.T."/>
            <person name="Koren S."/>
            <person name="Bechman K.B."/>
            <person name="Herman A."/>
            <person name="Abrahante J.E."/>
            <person name="Garbe J."/>
        </authorList>
    </citation>
    <scope>NUCLEOTIDE SEQUENCE</scope>
    <source>
        <strain evidence="1">Duluth1</strain>
        <tissue evidence="1">Whole animal</tissue>
    </source>
</reference>
<comment type="caution">
    <text evidence="1">The sequence shown here is derived from an EMBL/GenBank/DDBJ whole genome shotgun (WGS) entry which is preliminary data.</text>
</comment>
<evidence type="ECO:0000313" key="2">
    <source>
        <dbReference type="Proteomes" id="UP000828390"/>
    </source>
</evidence>
<reference evidence="1" key="1">
    <citation type="journal article" date="2019" name="bioRxiv">
        <title>The Genome of the Zebra Mussel, Dreissena polymorpha: A Resource for Invasive Species Research.</title>
        <authorList>
            <person name="McCartney M.A."/>
            <person name="Auch B."/>
            <person name="Kono T."/>
            <person name="Mallez S."/>
            <person name="Zhang Y."/>
            <person name="Obille A."/>
            <person name="Becker A."/>
            <person name="Abrahante J.E."/>
            <person name="Garbe J."/>
            <person name="Badalamenti J.P."/>
            <person name="Herman A."/>
            <person name="Mangelson H."/>
            <person name="Liachko I."/>
            <person name="Sullivan S."/>
            <person name="Sone E.D."/>
            <person name="Koren S."/>
            <person name="Silverstein K.A.T."/>
            <person name="Beckman K.B."/>
            <person name="Gohl D.M."/>
        </authorList>
    </citation>
    <scope>NUCLEOTIDE SEQUENCE</scope>
    <source>
        <strain evidence="1">Duluth1</strain>
        <tissue evidence="1">Whole animal</tissue>
    </source>
</reference>
<dbReference type="EMBL" id="JAIWYP010000003">
    <property type="protein sequence ID" value="KAH3846942.1"/>
    <property type="molecule type" value="Genomic_DNA"/>
</dbReference>
<evidence type="ECO:0000313" key="1">
    <source>
        <dbReference type="EMBL" id="KAH3846942.1"/>
    </source>
</evidence>
<proteinExistence type="predicted"/>